<dbReference type="RefSeq" id="WP_183983390.1">
    <property type="nucleotide sequence ID" value="NZ_JACHHG010000001.1"/>
</dbReference>
<sequence>MAAELHLFGIRHHGPGSGRTLGAALRELQPDVLLIEGPPEASGVLELAAHPDMKPPVALLLYAQDDPSRAVHYPFAAFSPEWVALRYAATQAVPVRFIDLPAASFLTPPAEGEEDGLPADGDPLGWLARAAGYPDGERWWDHLVESRGDGENTFAAVLEAMRVLREHAGPAQGREARREAQMRQEIRRARKDGFGRIAVVCGAWHAPALEDLSGSREDAALLKNLPKLKVRATWVPWTHDRLSVSSGYGAGVPAPGWYAHLWNFPEHTVPRWFVRVAHLLREEGFDASSAHVLEAVRLAEGLAALRGRALPDLEELEEAARAVFSPDSELPLNLIRRRLTVGEDLGAVPAETPTTPLQGDLERESRRLRLKPEAFARDLDLDLRKDTDLARSRLLHRLNLLGVPWGEFEGGGGRGTFRERWTLRWQPEFSVRLVEASALGATVRAASTARLDRLAAEAELVELTGLLDQALLADLANSVPGLLRRLEDEAARNGDAARLLAALPPLTRVVRYGDVRGTDVSAAASVARHLAVRAALALPNATASLDDGASRELLGHVNAAHDALRTLEDPEVGAAWRRALGSVCGLEPAHGLLRGRSVRLLLELGALDAPEAGRRLEVALSRAADPAQAAAWIEGFASGSGLLLVHDPVLWELLDRWVSAMAPEAFDTVLPLLRRTFSTFAAPERRALGERARQRTAPQATSAGLEETRARAVLPALRALLGLEEAAP</sequence>
<comment type="caution">
    <text evidence="1">The sequence shown here is derived from an EMBL/GenBank/DDBJ whole genome shotgun (WGS) entry which is preliminary data.</text>
</comment>
<evidence type="ECO:0000313" key="2">
    <source>
        <dbReference type="Proteomes" id="UP000569951"/>
    </source>
</evidence>
<dbReference type="InterPro" id="IPR050458">
    <property type="entry name" value="LolB"/>
</dbReference>
<dbReference type="PANTHER" id="PTHR30634:SF14">
    <property type="match status" value="1"/>
</dbReference>
<accession>A0A841HWQ5</accession>
<dbReference type="PANTHER" id="PTHR30634">
    <property type="entry name" value="OUTER MEMBRANE LOLAB LIPOPROTEIN INSERTION APPARATUS"/>
    <property type="match status" value="1"/>
</dbReference>
<gene>
    <name evidence="1" type="ORF">HNR42_000091</name>
</gene>
<evidence type="ECO:0000313" key="1">
    <source>
        <dbReference type="EMBL" id="MBB6096679.1"/>
    </source>
</evidence>
<protein>
    <submittedName>
        <fullName evidence="1">Uncharacterized protein</fullName>
    </submittedName>
</protein>
<reference evidence="1 2" key="1">
    <citation type="submission" date="2020-08" db="EMBL/GenBank/DDBJ databases">
        <title>Genomic Encyclopedia of Type Strains, Phase IV (KMG-IV): sequencing the most valuable type-strain genomes for metagenomic binning, comparative biology and taxonomic classification.</title>
        <authorList>
            <person name="Goeker M."/>
        </authorList>
    </citation>
    <scope>NUCLEOTIDE SEQUENCE [LARGE SCALE GENOMIC DNA]</scope>
    <source>
        <strain evidence="1 2">DSM 21458</strain>
    </source>
</reference>
<dbReference type="Proteomes" id="UP000569951">
    <property type="component" value="Unassembled WGS sequence"/>
</dbReference>
<name>A0A841HWQ5_9DEIO</name>
<dbReference type="Pfam" id="PF18934">
    <property type="entry name" value="DUF5682"/>
    <property type="match status" value="1"/>
</dbReference>
<dbReference type="EMBL" id="JACHHG010000001">
    <property type="protein sequence ID" value="MBB6096679.1"/>
    <property type="molecule type" value="Genomic_DNA"/>
</dbReference>
<dbReference type="AlphaFoldDB" id="A0A841HWQ5"/>
<keyword evidence="2" id="KW-1185">Reference proteome</keyword>
<dbReference type="InterPro" id="IPR043737">
    <property type="entry name" value="DUF5682"/>
</dbReference>
<organism evidence="1 2">
    <name type="scientific">Deinobacterium chartae</name>
    <dbReference type="NCBI Taxonomy" id="521158"/>
    <lineage>
        <taxon>Bacteria</taxon>
        <taxon>Thermotogati</taxon>
        <taxon>Deinococcota</taxon>
        <taxon>Deinococci</taxon>
        <taxon>Deinococcales</taxon>
        <taxon>Deinococcaceae</taxon>
        <taxon>Deinobacterium</taxon>
    </lineage>
</organism>
<proteinExistence type="predicted"/>